<dbReference type="SMART" id="SM00369">
    <property type="entry name" value="LRR_TYP"/>
    <property type="match status" value="7"/>
</dbReference>
<dbReference type="InterPro" id="IPR050328">
    <property type="entry name" value="Dev_Immune_Receptor"/>
</dbReference>
<keyword evidence="4" id="KW-0472">Membrane</keyword>
<feature type="chain" id="PRO_5044779008" description="LRRCT domain-containing protein" evidence="5">
    <location>
        <begin position="19"/>
        <end position="454"/>
    </location>
</feature>
<dbReference type="SMART" id="SM00082">
    <property type="entry name" value="LRRCT"/>
    <property type="match status" value="1"/>
</dbReference>
<keyword evidence="4" id="KW-0812">Transmembrane</keyword>
<keyword evidence="3" id="KW-0677">Repeat</keyword>
<feature type="signal peptide" evidence="5">
    <location>
        <begin position="1"/>
        <end position="18"/>
    </location>
</feature>
<evidence type="ECO:0000313" key="8">
    <source>
        <dbReference type="Proteomes" id="UP001549921"/>
    </source>
</evidence>
<dbReference type="PANTHER" id="PTHR24373:SF370">
    <property type="entry name" value="FISH-LIPS, ISOFORM E"/>
    <property type="match status" value="1"/>
</dbReference>
<keyword evidence="2 5" id="KW-0732">Signal</keyword>
<dbReference type="InterPro" id="IPR001611">
    <property type="entry name" value="Leu-rich_rpt"/>
</dbReference>
<dbReference type="PANTHER" id="PTHR24373">
    <property type="entry name" value="SLIT RELATED LEUCINE-RICH REPEAT NEURONAL PROTEIN"/>
    <property type="match status" value="1"/>
</dbReference>
<dbReference type="GO" id="GO:0071944">
    <property type="term" value="C:cell periphery"/>
    <property type="evidence" value="ECO:0007669"/>
    <property type="project" value="UniProtKB-ARBA"/>
</dbReference>
<feature type="domain" description="LRRCT" evidence="6">
    <location>
        <begin position="344"/>
        <end position="392"/>
    </location>
</feature>
<accession>A0ABD0SX49</accession>
<evidence type="ECO:0000256" key="5">
    <source>
        <dbReference type="SAM" id="SignalP"/>
    </source>
</evidence>
<evidence type="ECO:0000256" key="3">
    <source>
        <dbReference type="ARBA" id="ARBA00022737"/>
    </source>
</evidence>
<evidence type="ECO:0000259" key="6">
    <source>
        <dbReference type="SMART" id="SM00082"/>
    </source>
</evidence>
<name>A0ABD0SX49_LOXSC</name>
<dbReference type="InterPro" id="IPR003591">
    <property type="entry name" value="Leu-rich_rpt_typical-subtyp"/>
</dbReference>
<dbReference type="PROSITE" id="PS51450">
    <property type="entry name" value="LRR"/>
    <property type="match status" value="3"/>
</dbReference>
<organism evidence="7 8">
    <name type="scientific">Loxostege sticticalis</name>
    <name type="common">Beet webworm moth</name>
    <dbReference type="NCBI Taxonomy" id="481309"/>
    <lineage>
        <taxon>Eukaryota</taxon>
        <taxon>Metazoa</taxon>
        <taxon>Ecdysozoa</taxon>
        <taxon>Arthropoda</taxon>
        <taxon>Hexapoda</taxon>
        <taxon>Insecta</taxon>
        <taxon>Pterygota</taxon>
        <taxon>Neoptera</taxon>
        <taxon>Endopterygota</taxon>
        <taxon>Lepidoptera</taxon>
        <taxon>Glossata</taxon>
        <taxon>Ditrysia</taxon>
        <taxon>Pyraloidea</taxon>
        <taxon>Crambidae</taxon>
        <taxon>Pyraustinae</taxon>
        <taxon>Loxostege</taxon>
    </lineage>
</organism>
<evidence type="ECO:0000256" key="2">
    <source>
        <dbReference type="ARBA" id="ARBA00022729"/>
    </source>
</evidence>
<dbReference type="AlphaFoldDB" id="A0ABD0SX49"/>
<gene>
    <name evidence="7" type="ORF">ABMA28_002515</name>
</gene>
<comment type="caution">
    <text evidence="7">The sequence shown here is derived from an EMBL/GenBank/DDBJ whole genome shotgun (WGS) entry which is preliminary data.</text>
</comment>
<protein>
    <recommendedName>
        <fullName evidence="6">LRRCT domain-containing protein</fullName>
    </recommendedName>
</protein>
<dbReference type="EMBL" id="JBEDNZ010000013">
    <property type="protein sequence ID" value="KAL0830317.1"/>
    <property type="molecule type" value="Genomic_DNA"/>
</dbReference>
<keyword evidence="1" id="KW-0433">Leucine-rich repeat</keyword>
<evidence type="ECO:0000313" key="7">
    <source>
        <dbReference type="EMBL" id="KAL0830317.1"/>
    </source>
</evidence>
<proteinExistence type="predicted"/>
<dbReference type="InterPro" id="IPR032675">
    <property type="entry name" value="LRR_dom_sf"/>
</dbReference>
<keyword evidence="4" id="KW-1133">Transmembrane helix</keyword>
<reference evidence="7 8" key="1">
    <citation type="submission" date="2024-06" db="EMBL/GenBank/DDBJ databases">
        <title>A chromosome-level genome assembly of beet webworm, Loxostege sticticalis.</title>
        <authorList>
            <person name="Zhang Y."/>
        </authorList>
    </citation>
    <scope>NUCLEOTIDE SEQUENCE [LARGE SCALE GENOMIC DNA]</scope>
    <source>
        <strain evidence="7">AQ028</strain>
        <tissue evidence="7">Male pupae</tissue>
    </source>
</reference>
<sequence>MKFYIIIALIIHSYTVRSANICAECVCRDSAKDNQDFLGDNIDCSYYSGAILKTDYVLPSVVYSLDLSSNNITQLEQSGLLKSTTLVELSLNNNAIKEINAKALLFPQLKWLDLSNNQLEYIDKDAFRDVNKLEYLNLANNRLTTHEKLGFHRLSNLNELILNNNDLGPSLMEANLFDRDGFGLTHKIKSLSISGINLNRVPDNFFSDAYDIRTLIISKNNLSDTFEFPFTLEYLDLSDNPIKEISEEDFSDLPGLKVLKLNNLRIKEVPEYVFTPLHGLEQLELERNKNLTVFSSLAFGREVLDDPEDFVLERLSLKGSRLTKLEKDLAVPFGQLNLLDLQGNPWRCDCEMTWLKTLQIEPEYYEHLRCAWPKPFYNSKIFELDSKYFSCTLSTHHVGLIIAAITFCVTLALTAVYIFVYIPKHQSRGSCIANMASASTAYTMLPINSPRSEP</sequence>
<dbReference type="SUPFAM" id="SSF52058">
    <property type="entry name" value="L domain-like"/>
    <property type="match status" value="1"/>
</dbReference>
<evidence type="ECO:0000256" key="4">
    <source>
        <dbReference type="SAM" id="Phobius"/>
    </source>
</evidence>
<dbReference type="InterPro" id="IPR000483">
    <property type="entry name" value="Cys-rich_flank_reg_C"/>
</dbReference>
<dbReference type="Pfam" id="PF13855">
    <property type="entry name" value="LRR_8"/>
    <property type="match status" value="2"/>
</dbReference>
<dbReference type="Proteomes" id="UP001549921">
    <property type="component" value="Unassembled WGS sequence"/>
</dbReference>
<feature type="transmembrane region" description="Helical" evidence="4">
    <location>
        <begin position="398"/>
        <end position="420"/>
    </location>
</feature>
<dbReference type="Gene3D" id="3.80.10.10">
    <property type="entry name" value="Ribonuclease Inhibitor"/>
    <property type="match status" value="3"/>
</dbReference>
<evidence type="ECO:0000256" key="1">
    <source>
        <dbReference type="ARBA" id="ARBA00022614"/>
    </source>
</evidence>